<evidence type="ECO:0000313" key="15">
    <source>
        <dbReference type="EMBL" id="RIA90534.1"/>
    </source>
</evidence>
<dbReference type="EC" id="3.1.4.50" evidence="3"/>
<evidence type="ECO:0000256" key="11">
    <source>
        <dbReference type="ARBA" id="ARBA00093237"/>
    </source>
</evidence>
<evidence type="ECO:0000256" key="10">
    <source>
        <dbReference type="ARBA" id="ARBA00029753"/>
    </source>
</evidence>
<evidence type="ECO:0000256" key="8">
    <source>
        <dbReference type="ARBA" id="ARBA00022801"/>
    </source>
</evidence>
<dbReference type="InterPro" id="IPR029002">
    <property type="entry name" value="PLPC/GPLD1"/>
</dbReference>
<proteinExistence type="inferred from homology"/>
<feature type="chain" id="PRO_5017399088" description="Phosphatidylinositol-glycan-specific phospholipase D" evidence="13">
    <location>
        <begin position="21"/>
        <end position="644"/>
    </location>
</feature>
<dbReference type="GO" id="GO:0004621">
    <property type="term" value="F:glycosylphosphatidylinositol phospholipase D activity"/>
    <property type="evidence" value="ECO:0007669"/>
    <property type="project" value="UniProtKB-EC"/>
</dbReference>
<keyword evidence="8" id="KW-0378">Hydrolase</keyword>
<dbReference type="Pfam" id="PF01839">
    <property type="entry name" value="FG-GAP"/>
    <property type="match status" value="2"/>
</dbReference>
<dbReference type="InterPro" id="IPR028994">
    <property type="entry name" value="Integrin_alpha_N"/>
</dbReference>
<accession>A0A397T685</accession>
<dbReference type="AlphaFoldDB" id="A0A397T685"/>
<protein>
    <recommendedName>
        <fullName evidence="4">Phosphatidylinositol-glycan-specific phospholipase D</fullName>
        <ecNumber evidence="3">3.1.4.50</ecNumber>
    </recommendedName>
    <alternativeName>
        <fullName evidence="10">Glycosyl-phosphatidylinositol-specific phospholipase D</fullName>
    </alternativeName>
</protein>
<dbReference type="STRING" id="658196.A0A397T685"/>
<dbReference type="SUPFAM" id="SSF69318">
    <property type="entry name" value="Integrin alpha N-terminal domain"/>
    <property type="match status" value="1"/>
</dbReference>
<evidence type="ECO:0000256" key="2">
    <source>
        <dbReference type="ARBA" id="ARBA00008652"/>
    </source>
</evidence>
<feature type="signal peptide" evidence="13">
    <location>
        <begin position="1"/>
        <end position="20"/>
    </location>
</feature>
<comment type="catalytic activity">
    <reaction evidence="11">
        <text>a 6-(alpha-D-glucosaminyl)-1-(1,2-diacyl-sn-glycero-3-phospho)-1D-myo-inositol + H2O = 6-(alpha-D-glucosaminyl)-1D-myo-inositol + a 1,2-diacyl-sn-glycero-3-phosphate + H(+)</text>
        <dbReference type="Rhea" id="RHEA:10832"/>
        <dbReference type="ChEBI" id="CHEBI:15377"/>
        <dbReference type="ChEBI" id="CHEBI:15378"/>
        <dbReference type="ChEBI" id="CHEBI:57997"/>
        <dbReference type="ChEBI" id="CHEBI:58608"/>
        <dbReference type="ChEBI" id="CHEBI:58700"/>
        <dbReference type="EC" id="3.1.4.50"/>
    </reaction>
</comment>
<dbReference type="EMBL" id="QKYT01000178">
    <property type="protein sequence ID" value="RIA90534.1"/>
    <property type="molecule type" value="Genomic_DNA"/>
</dbReference>
<feature type="repeat" description="FG-GAP" evidence="12">
    <location>
        <begin position="492"/>
        <end position="552"/>
    </location>
</feature>
<evidence type="ECO:0000256" key="3">
    <source>
        <dbReference type="ARBA" id="ARBA00012284"/>
    </source>
</evidence>
<dbReference type="PRINTS" id="PR01185">
    <property type="entry name" value="INTEGRINA"/>
</dbReference>
<keyword evidence="9" id="KW-0325">Glycoprotein</keyword>
<dbReference type="PANTHER" id="PTHR23221:SF7">
    <property type="entry name" value="PHOSPHATIDYLINOSITOL-GLYCAN-SPECIFIC PHOSPHOLIPASE D"/>
    <property type="match status" value="1"/>
</dbReference>
<evidence type="ECO:0000256" key="7">
    <source>
        <dbReference type="ARBA" id="ARBA00022737"/>
    </source>
</evidence>
<evidence type="ECO:0000256" key="1">
    <source>
        <dbReference type="ARBA" id="ARBA00004613"/>
    </source>
</evidence>
<keyword evidence="16" id="KW-1185">Reference proteome</keyword>
<dbReference type="InterPro" id="IPR013517">
    <property type="entry name" value="FG-GAP"/>
</dbReference>
<dbReference type="GO" id="GO:0031012">
    <property type="term" value="C:extracellular matrix"/>
    <property type="evidence" value="ECO:0007669"/>
    <property type="project" value="TreeGrafter"/>
</dbReference>
<dbReference type="GO" id="GO:0008305">
    <property type="term" value="C:integrin complex"/>
    <property type="evidence" value="ECO:0007669"/>
    <property type="project" value="InterPro"/>
</dbReference>
<evidence type="ECO:0000256" key="13">
    <source>
        <dbReference type="SAM" id="SignalP"/>
    </source>
</evidence>
<comment type="similarity">
    <text evidence="2">Belongs to the GPLD1 family.</text>
</comment>
<organism evidence="15 16">
    <name type="scientific">Glomus cerebriforme</name>
    <dbReference type="NCBI Taxonomy" id="658196"/>
    <lineage>
        <taxon>Eukaryota</taxon>
        <taxon>Fungi</taxon>
        <taxon>Fungi incertae sedis</taxon>
        <taxon>Mucoromycota</taxon>
        <taxon>Glomeromycotina</taxon>
        <taxon>Glomeromycetes</taxon>
        <taxon>Glomerales</taxon>
        <taxon>Glomeraceae</taxon>
        <taxon>Glomus</taxon>
    </lineage>
</organism>
<dbReference type="OrthoDB" id="5317514at2759"/>
<dbReference type="SMART" id="SM00191">
    <property type="entry name" value="Int_alpha"/>
    <property type="match status" value="3"/>
</dbReference>
<evidence type="ECO:0000256" key="12">
    <source>
        <dbReference type="PROSITE-ProRule" id="PRU00803"/>
    </source>
</evidence>
<evidence type="ECO:0000313" key="16">
    <source>
        <dbReference type="Proteomes" id="UP000265703"/>
    </source>
</evidence>
<dbReference type="Proteomes" id="UP000265703">
    <property type="component" value="Unassembled WGS sequence"/>
</dbReference>
<comment type="caution">
    <text evidence="15">The sequence shown here is derived from an EMBL/GenBank/DDBJ whole genome shotgun (WGS) entry which is preliminary data.</text>
</comment>
<keyword evidence="5" id="KW-0964">Secreted</keyword>
<dbReference type="Pfam" id="PF00882">
    <property type="entry name" value="Zn_dep_PLPC"/>
    <property type="match status" value="1"/>
</dbReference>
<evidence type="ECO:0000259" key="14">
    <source>
        <dbReference type="Pfam" id="PF00882"/>
    </source>
</evidence>
<feature type="repeat" description="FG-GAP" evidence="12">
    <location>
        <begin position="411"/>
        <end position="473"/>
    </location>
</feature>
<dbReference type="InterPro" id="IPR013519">
    <property type="entry name" value="Int_alpha_beta-p"/>
</dbReference>
<evidence type="ECO:0000256" key="4">
    <source>
        <dbReference type="ARBA" id="ARBA00015988"/>
    </source>
</evidence>
<keyword evidence="7" id="KW-0677">Repeat</keyword>
<sequence>MKKFRYFLFPFLSLITVVYTCGISVHNEVTKRAMYTFYHTKQHYKYFEYMNNSPEFVQAGSFFPDWGFHCMGNDNVSEEAHWPPFMRAGAEYIREKYNNETWEHDSIAQGTISFLFAIVSHGVADVTWHSIGIDSGFIRTMADLNFMNSYEEAHEVADTGGEFTLSHMTNLDYLGDKWSFPINDLVEIYRRTNRIVDGNQLAGCAKRAFAAAQANKRFGKLFFAYYGEKSPFLIEQIELYHKGGLNNMAADVTDCWHELAKWFEFGSVNNHELCNTFRMVSGTLPKKKYQPSSNDMVNFLYKNSVDILKTLGYNIRYHEKNGIGTFEIHRQLLRDPITNEPFSELQDSTEEEEESLKVEKYGFDQIFQDVPTKNEQISLSSFNEDTNSYHLLSHNDLNQSSFDAKCRSVSNNAIILNIPYSYAQLGHDMVLGDFNGDGIQDLAISAPFYSNQPEIPQTGAIFIINGKKSGSFKTPETTNILDIADKIIYAYNPQDKSNNDPQSRFGWSMSVVDLNKDGIDDLAVSAPSFGAKKYIHNGKVYVYFGRKNGGLKGNKADLEIIPEQVVLKNDWHIEAMGQYISSGDVDGDGFDDLLIGCPYCGIYNKSRMSRLLHTGGVFAFLSSSDHKGTVTIHDYDWSIDMIII</sequence>
<evidence type="ECO:0000256" key="9">
    <source>
        <dbReference type="ARBA" id="ARBA00023180"/>
    </source>
</evidence>
<dbReference type="GO" id="GO:0007155">
    <property type="term" value="P:cell adhesion"/>
    <property type="evidence" value="ECO:0007669"/>
    <property type="project" value="InterPro"/>
</dbReference>
<name>A0A397T685_9GLOM</name>
<keyword evidence="6 13" id="KW-0732">Signal</keyword>
<reference evidence="15 16" key="1">
    <citation type="submission" date="2018-06" db="EMBL/GenBank/DDBJ databases">
        <title>Comparative genomics reveals the genomic features of Rhizophagus irregularis, R. cerebriforme, R. diaphanum and Gigaspora rosea, and their symbiotic lifestyle signature.</title>
        <authorList>
            <person name="Morin E."/>
            <person name="San Clemente H."/>
            <person name="Chen E.C.H."/>
            <person name="De La Providencia I."/>
            <person name="Hainaut M."/>
            <person name="Kuo A."/>
            <person name="Kohler A."/>
            <person name="Murat C."/>
            <person name="Tang N."/>
            <person name="Roy S."/>
            <person name="Loubradou J."/>
            <person name="Henrissat B."/>
            <person name="Grigoriev I.V."/>
            <person name="Corradi N."/>
            <person name="Roux C."/>
            <person name="Martin F.M."/>
        </authorList>
    </citation>
    <scope>NUCLEOTIDE SEQUENCE [LARGE SCALE GENOMIC DNA]</scope>
    <source>
        <strain evidence="15 16">DAOM 227022</strain>
    </source>
</reference>
<comment type="subcellular location">
    <subcellularLocation>
        <location evidence="1">Secreted</location>
    </subcellularLocation>
</comment>
<evidence type="ECO:0000256" key="5">
    <source>
        <dbReference type="ARBA" id="ARBA00022525"/>
    </source>
</evidence>
<evidence type="ECO:0000256" key="6">
    <source>
        <dbReference type="ARBA" id="ARBA00022729"/>
    </source>
</evidence>
<dbReference type="PROSITE" id="PS51470">
    <property type="entry name" value="FG_GAP"/>
    <property type="match status" value="2"/>
</dbReference>
<dbReference type="InterPro" id="IPR000413">
    <property type="entry name" value="Integrin_alpha"/>
</dbReference>
<feature type="domain" description="Phospholipase C/D" evidence="14">
    <location>
        <begin position="40"/>
        <end position="177"/>
    </location>
</feature>
<dbReference type="Gene3D" id="2.130.10.130">
    <property type="entry name" value="Integrin alpha, N-terminal"/>
    <property type="match status" value="2"/>
</dbReference>
<dbReference type="GO" id="GO:0005615">
    <property type="term" value="C:extracellular space"/>
    <property type="evidence" value="ECO:0007669"/>
    <property type="project" value="TreeGrafter"/>
</dbReference>
<dbReference type="PANTHER" id="PTHR23221">
    <property type="entry name" value="GLYCOSYLPHOSPHATIDYLINOSITOL PHOSPHOLIPASE D"/>
    <property type="match status" value="1"/>
</dbReference>
<gene>
    <name evidence="15" type="ORF">C1645_151855</name>
</gene>